<organism evidence="3 4">
    <name type="scientific">Perkinsus olseni</name>
    <name type="common">Perkinsus atlanticus</name>
    <dbReference type="NCBI Taxonomy" id="32597"/>
    <lineage>
        <taxon>Eukaryota</taxon>
        <taxon>Sar</taxon>
        <taxon>Alveolata</taxon>
        <taxon>Perkinsozoa</taxon>
        <taxon>Perkinsea</taxon>
        <taxon>Perkinsida</taxon>
        <taxon>Perkinsidae</taxon>
        <taxon>Perkinsus</taxon>
    </lineage>
</organism>
<feature type="region of interest" description="Disordered" evidence="2">
    <location>
        <begin position="46"/>
        <end position="84"/>
    </location>
</feature>
<feature type="region of interest" description="Disordered" evidence="2">
    <location>
        <begin position="436"/>
        <end position="456"/>
    </location>
</feature>
<evidence type="ECO:0000256" key="2">
    <source>
        <dbReference type="SAM" id="MobiDB-lite"/>
    </source>
</evidence>
<reference evidence="3 4" key="1">
    <citation type="submission" date="2020-04" db="EMBL/GenBank/DDBJ databases">
        <title>Perkinsus olseni comparative genomics.</title>
        <authorList>
            <person name="Bogema D.R."/>
        </authorList>
    </citation>
    <scope>NUCLEOTIDE SEQUENCE [LARGE SCALE GENOMIC DNA]</scope>
    <source>
        <strain evidence="3">00978-12</strain>
    </source>
</reference>
<accession>A0A7J6PMR7</accession>
<keyword evidence="1" id="KW-0175">Coiled coil</keyword>
<dbReference type="OrthoDB" id="10375325at2759"/>
<gene>
    <name evidence="3" type="ORF">FOZ60_007469</name>
</gene>
<feature type="compositionally biased region" description="Basic residues" evidence="2">
    <location>
        <begin position="444"/>
        <end position="456"/>
    </location>
</feature>
<evidence type="ECO:0000256" key="1">
    <source>
        <dbReference type="SAM" id="Coils"/>
    </source>
</evidence>
<dbReference type="AlphaFoldDB" id="A0A7J6PMR7"/>
<evidence type="ECO:0000313" key="3">
    <source>
        <dbReference type="EMBL" id="KAF4697383.1"/>
    </source>
</evidence>
<proteinExistence type="predicted"/>
<comment type="caution">
    <text evidence="3">The sequence shown here is derived from an EMBL/GenBank/DDBJ whole genome shotgun (WGS) entry which is preliminary data.</text>
</comment>
<dbReference type="Proteomes" id="UP000541610">
    <property type="component" value="Unassembled WGS sequence"/>
</dbReference>
<feature type="region of interest" description="Disordered" evidence="2">
    <location>
        <begin position="157"/>
        <end position="183"/>
    </location>
</feature>
<protein>
    <submittedName>
        <fullName evidence="3">Uncharacterized protein</fullName>
    </submittedName>
</protein>
<name>A0A7J6PMR7_PEROL</name>
<evidence type="ECO:0000313" key="4">
    <source>
        <dbReference type="Proteomes" id="UP000541610"/>
    </source>
</evidence>
<sequence>MLDSRLTSAHSFLNKRVNFSDNKENSRDRNTARALLKSWVHVEDESAKLEIGRPPKSSRWPTDSGASLDDRAWRPERTPQHDRPSRIIKRHGIAKLSELCVARGTDDRDAALAVRVLQRLSNPTAQPMGKSSTKIHSQGPRAVALFDDTVYSMEARRRDREVKRRASVNARQSTQGPLQAMAPPELASEISASQDTTLDDRRILEIARAQVRRELEELRGRREAEAKAMTPSFTRGGRQTLGRTTKHRVEVRAECRRRMRSPTAPSNGRASWIPARRDPVKERDERQYARWQRNVENLVSTISLWEQRQGRILVRKGFKELLRATVNWKLLTAKTRGMQSRLVKSKRFHAWLNETRSIMWHRMEMGWRGVESHGHGTLARVASLEKGYTNPVNSMLGLLQLYHDDPKSRQVLESLRESECPTDQRVVLPSTLTLRNSTREGAPRRRRTVPTVRRKATPLRTPPEVLRMYERAQHSRCSKLSREERRAEQHRMTIADEASRETNKEWRRHEHMELRRLRRQAIGRNRAVIMDKLRLAESSWARATLRKGLGGFIEAVEERRFRELKADRWYLTVIRLKSIKAFTIWSEDFRRLSAVASKFREGK</sequence>
<feature type="compositionally biased region" description="Basic and acidic residues" evidence="2">
    <location>
        <begin position="68"/>
        <end position="84"/>
    </location>
</feature>
<dbReference type="EMBL" id="JABANP010000003">
    <property type="protein sequence ID" value="KAF4697383.1"/>
    <property type="molecule type" value="Genomic_DNA"/>
</dbReference>
<feature type="coiled-coil region" evidence="1">
    <location>
        <begin position="201"/>
        <end position="228"/>
    </location>
</feature>